<keyword evidence="5 7" id="KW-0862">Zinc</keyword>
<keyword evidence="4" id="KW-0863">Zinc-finger</keyword>
<feature type="binding site" evidence="7">
    <location>
        <position position="185"/>
    </location>
    <ligand>
        <name>Zn(2+)</name>
        <dbReference type="ChEBI" id="CHEBI:29105"/>
    </ligand>
</feature>
<evidence type="ECO:0000256" key="4">
    <source>
        <dbReference type="ARBA" id="ARBA00022771"/>
    </source>
</evidence>
<sequence>MSSSRKNRVEGRPKFPAQPPFYLFENQKEENIESGMTGVANLLKGRKNIVVITGAGISVSSGIPDFRSKDIGIYETLDVEDLGLSCPEDLFDSHFFQEDPVPFYKFAKSLYFPNCDNNGDLAKDRKRNRARPSDSHKLLALLEQQSRLLRCYTQNIDGLEQEAGVSAKKIVYAHGSLEWATCLSCKQKVARSEIEEDVFAGRVARCRCILPDSTSKTTARPIERSSRKRSNPSHTEDSSDRIRTRGVTRKARTCNGVLKPGITFFGETLGENVRRALEIDHDKVDALIVIGTSLSVAPISKVIRYLPPDIPRILINRSIVHPPSPEILTDVQDERDQEDEKDFREGYVFDAYLLGFCDDIIRVLARSLFSAEANDVIKYQTEGELLSVVASKKEDAKCDIHSIEDWKDVKIPHNRVFLFPGALAPPLTSGASDDASTFSYREVAHCDGCSNRIEGTIRKCLSCFDYDLCTTCYPTFHKKHFKGKHVFASEAAAPPFSNSANSNAKQFV</sequence>
<dbReference type="GO" id="GO:0070403">
    <property type="term" value="F:NAD+ binding"/>
    <property type="evidence" value="ECO:0007669"/>
    <property type="project" value="InterPro"/>
</dbReference>
<dbReference type="GO" id="GO:0008270">
    <property type="term" value="F:zinc ion binding"/>
    <property type="evidence" value="ECO:0007669"/>
    <property type="project" value="UniProtKB-KW"/>
</dbReference>
<dbReference type="EMBL" id="BDSP01000177">
    <property type="protein sequence ID" value="GAX22117.1"/>
    <property type="molecule type" value="Genomic_DNA"/>
</dbReference>
<dbReference type="InterPro" id="IPR026591">
    <property type="entry name" value="Sirtuin_cat_small_dom_sf"/>
</dbReference>
<dbReference type="GO" id="GO:0017136">
    <property type="term" value="F:histone deacetylase activity, NAD-dependent"/>
    <property type="evidence" value="ECO:0007669"/>
    <property type="project" value="TreeGrafter"/>
</dbReference>
<dbReference type="PROSITE" id="PS50305">
    <property type="entry name" value="SIRTUIN"/>
    <property type="match status" value="1"/>
</dbReference>
<dbReference type="Gene3D" id="3.30.1600.10">
    <property type="entry name" value="SIR2/SIRT2 'Small Domain"/>
    <property type="match status" value="1"/>
</dbReference>
<name>A0A1Z5K794_FISSO</name>
<evidence type="ECO:0000313" key="11">
    <source>
        <dbReference type="Proteomes" id="UP000198406"/>
    </source>
</evidence>
<feature type="binding site" evidence="7">
    <location>
        <position position="254"/>
    </location>
    <ligand>
        <name>Zn(2+)</name>
        <dbReference type="ChEBI" id="CHEBI:29105"/>
    </ligand>
</feature>
<protein>
    <submittedName>
        <fullName evidence="10">NAD-dependent deacetylase sirtuin 1</fullName>
    </submittedName>
</protein>
<feature type="active site" description="Proton acceptor" evidence="7">
    <location>
        <position position="174"/>
    </location>
</feature>
<dbReference type="InterPro" id="IPR026590">
    <property type="entry name" value="Ssirtuin_cat_dom"/>
</dbReference>
<dbReference type="Gene3D" id="3.30.60.90">
    <property type="match status" value="1"/>
</dbReference>
<dbReference type="PANTHER" id="PTHR11085">
    <property type="entry name" value="NAD-DEPENDENT PROTEIN DEACYLASE SIRTUIN-5, MITOCHONDRIAL-RELATED"/>
    <property type="match status" value="1"/>
</dbReference>
<dbReference type="CDD" id="cd02249">
    <property type="entry name" value="ZZ"/>
    <property type="match status" value="1"/>
</dbReference>
<dbReference type="InParanoid" id="A0A1Z5K794"/>
<evidence type="ECO:0000256" key="1">
    <source>
        <dbReference type="ARBA" id="ARBA00001947"/>
    </source>
</evidence>
<evidence type="ECO:0000256" key="6">
    <source>
        <dbReference type="ARBA" id="ARBA00023027"/>
    </source>
</evidence>
<dbReference type="InterPro" id="IPR043145">
    <property type="entry name" value="Znf_ZZ_sf"/>
</dbReference>
<feature type="region of interest" description="Disordered" evidence="8">
    <location>
        <begin position="217"/>
        <end position="246"/>
    </location>
</feature>
<dbReference type="Gene3D" id="3.40.50.1220">
    <property type="entry name" value="TPP-binding domain"/>
    <property type="match status" value="1"/>
</dbReference>
<feature type="compositionally biased region" description="Basic and acidic residues" evidence="8">
    <location>
        <begin position="234"/>
        <end position="243"/>
    </location>
</feature>
<keyword evidence="11" id="KW-1185">Reference proteome</keyword>
<feature type="domain" description="Deacetylase sirtuin-type" evidence="9">
    <location>
        <begin position="29"/>
        <end position="372"/>
    </location>
</feature>
<dbReference type="GO" id="GO:0005634">
    <property type="term" value="C:nucleus"/>
    <property type="evidence" value="ECO:0007669"/>
    <property type="project" value="TreeGrafter"/>
</dbReference>
<evidence type="ECO:0000256" key="8">
    <source>
        <dbReference type="SAM" id="MobiDB-lite"/>
    </source>
</evidence>
<dbReference type="AlphaFoldDB" id="A0A1Z5K794"/>
<dbReference type="InterPro" id="IPR000433">
    <property type="entry name" value="Znf_ZZ"/>
</dbReference>
<dbReference type="SUPFAM" id="SSF57850">
    <property type="entry name" value="RING/U-box"/>
    <property type="match status" value="1"/>
</dbReference>
<dbReference type="InterPro" id="IPR003000">
    <property type="entry name" value="Sirtuin"/>
</dbReference>
<keyword evidence="6" id="KW-0520">NAD</keyword>
<evidence type="ECO:0000256" key="7">
    <source>
        <dbReference type="PROSITE-ProRule" id="PRU00236"/>
    </source>
</evidence>
<keyword evidence="2" id="KW-0808">Transferase</keyword>
<reference evidence="10 11" key="1">
    <citation type="journal article" date="2015" name="Plant Cell">
        <title>Oil accumulation by the oleaginous diatom Fistulifera solaris as revealed by the genome and transcriptome.</title>
        <authorList>
            <person name="Tanaka T."/>
            <person name="Maeda Y."/>
            <person name="Veluchamy A."/>
            <person name="Tanaka M."/>
            <person name="Abida H."/>
            <person name="Marechal E."/>
            <person name="Bowler C."/>
            <person name="Muto M."/>
            <person name="Sunaga Y."/>
            <person name="Tanaka M."/>
            <person name="Yoshino T."/>
            <person name="Taniguchi T."/>
            <person name="Fukuda Y."/>
            <person name="Nemoto M."/>
            <person name="Matsumoto M."/>
            <person name="Wong P.S."/>
            <person name="Aburatani S."/>
            <person name="Fujibuchi W."/>
        </authorList>
    </citation>
    <scope>NUCLEOTIDE SEQUENCE [LARGE SCALE GENOMIC DNA]</scope>
    <source>
        <strain evidence="10 11">JPCC DA0580</strain>
    </source>
</reference>
<gene>
    <name evidence="10" type="ORF">FisN_6Hh366</name>
</gene>
<comment type="caution">
    <text evidence="10">The sequence shown here is derived from an EMBL/GenBank/DDBJ whole genome shotgun (WGS) entry which is preliminary data.</text>
</comment>
<dbReference type="PANTHER" id="PTHR11085:SF9">
    <property type="entry name" value="NAD-DEPENDENT PROTEIN DEACETYLASE SIRTUIN-1"/>
    <property type="match status" value="1"/>
</dbReference>
<dbReference type="SMART" id="SM00291">
    <property type="entry name" value="ZnF_ZZ"/>
    <property type="match status" value="1"/>
</dbReference>
<dbReference type="Pfam" id="PF00569">
    <property type="entry name" value="ZZ"/>
    <property type="match status" value="1"/>
</dbReference>
<dbReference type="OrthoDB" id="420264at2759"/>
<dbReference type="InterPro" id="IPR029035">
    <property type="entry name" value="DHS-like_NAD/FAD-binding_dom"/>
</dbReference>
<dbReference type="Pfam" id="PF02146">
    <property type="entry name" value="SIR2"/>
    <property type="match status" value="1"/>
</dbReference>
<evidence type="ECO:0000256" key="5">
    <source>
        <dbReference type="ARBA" id="ARBA00022833"/>
    </source>
</evidence>
<proteinExistence type="predicted"/>
<evidence type="ECO:0000259" key="9">
    <source>
        <dbReference type="PROSITE" id="PS50305"/>
    </source>
</evidence>
<comment type="cofactor">
    <cofactor evidence="1">
        <name>Zn(2+)</name>
        <dbReference type="ChEBI" id="CHEBI:29105"/>
    </cofactor>
</comment>
<dbReference type="InterPro" id="IPR050134">
    <property type="entry name" value="NAD-dep_sirtuin_deacylases"/>
</dbReference>
<dbReference type="Proteomes" id="UP000198406">
    <property type="component" value="Unassembled WGS sequence"/>
</dbReference>
<accession>A0A1Z5K794</accession>
<organism evidence="10 11">
    <name type="scientific">Fistulifera solaris</name>
    <name type="common">Oleaginous diatom</name>
    <dbReference type="NCBI Taxonomy" id="1519565"/>
    <lineage>
        <taxon>Eukaryota</taxon>
        <taxon>Sar</taxon>
        <taxon>Stramenopiles</taxon>
        <taxon>Ochrophyta</taxon>
        <taxon>Bacillariophyta</taxon>
        <taxon>Bacillariophyceae</taxon>
        <taxon>Bacillariophycidae</taxon>
        <taxon>Naviculales</taxon>
        <taxon>Naviculaceae</taxon>
        <taxon>Fistulifera</taxon>
    </lineage>
</organism>
<keyword evidence="3 7" id="KW-0479">Metal-binding</keyword>
<feature type="binding site" evidence="7">
    <location>
        <position position="182"/>
    </location>
    <ligand>
        <name>Zn(2+)</name>
        <dbReference type="ChEBI" id="CHEBI:29105"/>
    </ligand>
</feature>
<evidence type="ECO:0000313" key="10">
    <source>
        <dbReference type="EMBL" id="GAX22117.1"/>
    </source>
</evidence>
<feature type="binding site" evidence="7">
    <location>
        <position position="206"/>
    </location>
    <ligand>
        <name>Zn(2+)</name>
        <dbReference type="ChEBI" id="CHEBI:29105"/>
    </ligand>
</feature>
<evidence type="ECO:0000256" key="3">
    <source>
        <dbReference type="ARBA" id="ARBA00022723"/>
    </source>
</evidence>
<dbReference type="SUPFAM" id="SSF52467">
    <property type="entry name" value="DHS-like NAD/FAD-binding domain"/>
    <property type="match status" value="1"/>
</dbReference>
<evidence type="ECO:0000256" key="2">
    <source>
        <dbReference type="ARBA" id="ARBA00022679"/>
    </source>
</evidence>